<dbReference type="GO" id="GO:0032957">
    <property type="term" value="P:inositol trisphosphate metabolic process"/>
    <property type="evidence" value="ECO:0007669"/>
    <property type="project" value="InterPro"/>
</dbReference>
<dbReference type="AlphaFoldDB" id="A0A6J1DJZ5"/>
<keyword evidence="5" id="KW-0808">Transferase</keyword>
<feature type="domain" description="Inositol 1,3,4-trisphosphate 5/6-kinase ATP-grasp" evidence="11">
    <location>
        <begin position="307"/>
        <end position="490"/>
    </location>
</feature>
<evidence type="ECO:0000259" key="11">
    <source>
        <dbReference type="Pfam" id="PF05770"/>
    </source>
</evidence>
<evidence type="ECO:0000256" key="1">
    <source>
        <dbReference type="ARBA" id="ARBA00001946"/>
    </source>
</evidence>
<keyword evidence="10" id="KW-0460">Magnesium</keyword>
<keyword evidence="8" id="KW-0418">Kinase</keyword>
<dbReference type="Gene3D" id="3.30.470.20">
    <property type="entry name" value="ATP-grasp fold, B domain"/>
    <property type="match status" value="1"/>
</dbReference>
<evidence type="ECO:0000256" key="3">
    <source>
        <dbReference type="ARBA" id="ARBA00011245"/>
    </source>
</evidence>
<dbReference type="FunFam" id="3.30.470.20:FF:000047">
    <property type="entry name" value="Inositol-tetrakisphosphate 1-kinase 4"/>
    <property type="match status" value="1"/>
</dbReference>
<evidence type="ECO:0000256" key="2">
    <source>
        <dbReference type="ARBA" id="ARBA00009601"/>
    </source>
</evidence>
<comment type="similarity">
    <text evidence="2">Belongs to the ITPK1 family.</text>
</comment>
<evidence type="ECO:0000256" key="7">
    <source>
        <dbReference type="ARBA" id="ARBA00022741"/>
    </source>
</evidence>
<dbReference type="PANTHER" id="PTHR14217:SF1">
    <property type="entry name" value="INOSITOL-TETRAKISPHOSPHATE 1-KINASE"/>
    <property type="match status" value="1"/>
</dbReference>
<evidence type="ECO:0000313" key="12">
    <source>
        <dbReference type="Proteomes" id="UP000504603"/>
    </source>
</evidence>
<organism evidence="12 13">
    <name type="scientific">Momordica charantia</name>
    <name type="common">Bitter gourd</name>
    <name type="synonym">Balsam pear</name>
    <dbReference type="NCBI Taxonomy" id="3673"/>
    <lineage>
        <taxon>Eukaryota</taxon>
        <taxon>Viridiplantae</taxon>
        <taxon>Streptophyta</taxon>
        <taxon>Embryophyta</taxon>
        <taxon>Tracheophyta</taxon>
        <taxon>Spermatophyta</taxon>
        <taxon>Magnoliopsida</taxon>
        <taxon>eudicotyledons</taxon>
        <taxon>Gunneridae</taxon>
        <taxon>Pentapetalae</taxon>
        <taxon>rosids</taxon>
        <taxon>fabids</taxon>
        <taxon>Cucurbitales</taxon>
        <taxon>Cucurbitaceae</taxon>
        <taxon>Momordiceae</taxon>
        <taxon>Momordica</taxon>
    </lineage>
</organism>
<comment type="cofactor">
    <cofactor evidence="1">
        <name>Mg(2+)</name>
        <dbReference type="ChEBI" id="CHEBI:18420"/>
    </cofactor>
</comment>
<evidence type="ECO:0000256" key="9">
    <source>
        <dbReference type="ARBA" id="ARBA00022840"/>
    </source>
</evidence>
<comment type="subunit">
    <text evidence="3">Monomer.</text>
</comment>
<evidence type="ECO:0000256" key="5">
    <source>
        <dbReference type="ARBA" id="ARBA00022679"/>
    </source>
</evidence>
<keyword evidence="12" id="KW-1185">Reference proteome</keyword>
<dbReference type="PIRSF" id="PIRSF038163">
    <property type="entry name" value="ITPK_uncN"/>
    <property type="match status" value="1"/>
</dbReference>
<proteinExistence type="inferred from homology"/>
<accession>A0A6J1DJZ5</accession>
<dbReference type="OrthoDB" id="25308at2759"/>
<dbReference type="Proteomes" id="UP000504603">
    <property type="component" value="Unplaced"/>
</dbReference>
<evidence type="ECO:0000256" key="8">
    <source>
        <dbReference type="ARBA" id="ARBA00022777"/>
    </source>
</evidence>
<evidence type="ECO:0000256" key="6">
    <source>
        <dbReference type="ARBA" id="ARBA00022723"/>
    </source>
</evidence>
<dbReference type="Pfam" id="PF05770">
    <property type="entry name" value="Ins134_P3_kin"/>
    <property type="match status" value="1"/>
</dbReference>
<dbReference type="GO" id="GO:0047325">
    <property type="term" value="F:inositol-3,4,5,6-tetrakisphosphate 1-kinase activity"/>
    <property type="evidence" value="ECO:0007669"/>
    <property type="project" value="InterPro"/>
</dbReference>
<dbReference type="GO" id="GO:0052725">
    <property type="term" value="F:inositol-1,3,4-trisphosphate 6-kinase activity"/>
    <property type="evidence" value="ECO:0007669"/>
    <property type="project" value="InterPro"/>
</dbReference>
<keyword evidence="7" id="KW-0547">Nucleotide-binding</keyword>
<dbReference type="KEGG" id="mcha:111021810"/>
<evidence type="ECO:0000313" key="13">
    <source>
        <dbReference type="RefSeq" id="XP_022154575.1"/>
    </source>
</evidence>
<dbReference type="GO" id="GO:0052726">
    <property type="term" value="F:inositol-1,3,4-trisphosphate 5-kinase activity"/>
    <property type="evidence" value="ECO:0007669"/>
    <property type="project" value="InterPro"/>
</dbReference>
<dbReference type="InterPro" id="IPR040464">
    <property type="entry name" value="InsP(3)kin_ATP-grasp"/>
</dbReference>
<dbReference type="GeneID" id="111021810"/>
<evidence type="ECO:0000256" key="4">
    <source>
        <dbReference type="ARBA" id="ARBA00012017"/>
    </source>
</evidence>
<evidence type="ECO:0000256" key="10">
    <source>
        <dbReference type="ARBA" id="ARBA00022842"/>
    </source>
</evidence>
<sequence length="514" mass="58360">MIVFEAWDRNSSLRRLETRRSLKDDEIDDFVALLDCLSSFIPREVEDDRRWTMEPSGLFSGISSRLDFSDCKDIIKKKAESHSIDCFSLNAFLTEDDINKIMLSWGDIRNSILYVISSEKKDDINKLIDHGWLVVVLNVQDDIACENLGMICISKLEELPLSICRLNRKAVDCSLLVIGYTMKPSRELDFAKRGAFPLYPTENGLIFMPLTFELPLPSQLPEVDVILHKATDEILFVELSNFSDLSNKVTYSSRMQELQRYIEVHSDLCVVDPLNNIQPVLDRLEIQQILLRLEEALKSEGCMIRGPHFLKVGNFNEANLVQNLSEAKLSLPCIVKPQVACGVSDAHKMAIIFKVEDLKNLNVPLPAIIQEYVDHSSTLYKFYVLGEKIFYAVKKSTPNISTLINLNQSDKLGPLVFDSLKSLPIADGSQQLEGKKDKDINLELIQNSANWLRRVLDLSIFGFDVVVEDESGDHVIVDVNYLPSFKEVPDGIAIPAFWEAIKNKENNLDAIIFW</sequence>
<gene>
    <name evidence="13" type="primary">LOC111021810</name>
</gene>
<dbReference type="GO" id="GO:0005737">
    <property type="term" value="C:cytoplasm"/>
    <property type="evidence" value="ECO:0007669"/>
    <property type="project" value="TreeGrafter"/>
</dbReference>
<dbReference type="RefSeq" id="XP_022154575.1">
    <property type="nucleotide sequence ID" value="XM_022298883.1"/>
</dbReference>
<dbReference type="InterPro" id="IPR008656">
    <property type="entry name" value="Inositol_tetrakis-P_1-kinase"/>
</dbReference>
<reference evidence="13" key="1">
    <citation type="submission" date="2025-08" db="UniProtKB">
        <authorList>
            <consortium name="RefSeq"/>
        </authorList>
    </citation>
    <scope>IDENTIFICATION</scope>
    <source>
        <strain evidence="13">OHB3-1</strain>
    </source>
</reference>
<dbReference type="GO" id="GO:0005524">
    <property type="term" value="F:ATP binding"/>
    <property type="evidence" value="ECO:0007669"/>
    <property type="project" value="UniProtKB-KW"/>
</dbReference>
<dbReference type="EC" id="2.7.1.159" evidence="4"/>
<dbReference type="PANTHER" id="PTHR14217">
    <property type="entry name" value="INOSITOL-TETRAKISPHOSPHATE 1-KINASE"/>
    <property type="match status" value="1"/>
</dbReference>
<name>A0A6J1DJZ5_MOMCH</name>
<dbReference type="GO" id="GO:0000287">
    <property type="term" value="F:magnesium ion binding"/>
    <property type="evidence" value="ECO:0007669"/>
    <property type="project" value="InterPro"/>
</dbReference>
<dbReference type="SUPFAM" id="SSF56059">
    <property type="entry name" value="Glutathione synthetase ATP-binding domain-like"/>
    <property type="match status" value="1"/>
</dbReference>
<keyword evidence="6" id="KW-0479">Metal-binding</keyword>
<protein>
    <recommendedName>
        <fullName evidence="4">inositol-1,3,4-trisphosphate 5/6-kinase</fullName>
        <ecNumber evidence="4">2.7.1.159</ecNumber>
    </recommendedName>
</protein>
<keyword evidence="9" id="KW-0067">ATP-binding</keyword>